<dbReference type="Proteomes" id="UP000186955">
    <property type="component" value="Unassembled WGS sequence"/>
</dbReference>
<dbReference type="EMBL" id="MNBE01000616">
    <property type="protein sequence ID" value="OKP03707.1"/>
    <property type="molecule type" value="Genomic_DNA"/>
</dbReference>
<gene>
    <name evidence="1" type="ORF">PENSUB_6860</name>
</gene>
<keyword evidence="2" id="KW-1185">Reference proteome</keyword>
<protein>
    <submittedName>
        <fullName evidence="1">Retrovirus-related Pol polyprotein from transposon TNT 1-94</fullName>
    </submittedName>
</protein>
<organism evidence="1 2">
    <name type="scientific">Penicillium subrubescens</name>
    <dbReference type="NCBI Taxonomy" id="1316194"/>
    <lineage>
        <taxon>Eukaryota</taxon>
        <taxon>Fungi</taxon>
        <taxon>Dikarya</taxon>
        <taxon>Ascomycota</taxon>
        <taxon>Pezizomycotina</taxon>
        <taxon>Eurotiomycetes</taxon>
        <taxon>Eurotiomycetidae</taxon>
        <taxon>Eurotiales</taxon>
        <taxon>Aspergillaceae</taxon>
        <taxon>Penicillium</taxon>
    </lineage>
</organism>
<sequence>MAIRRDRQNRILFLSREAYVHKVLQQFGILDYAPVSTPVDTSPLPENGPEYVCPLSLKNKYQRIIGSLMYIMLGTRGDITFAVLAASRHLANPGLQHVKLGQRILRYLKGTRFLSLIYKGPL</sequence>
<accession>A0A1Q5TU09</accession>
<name>A0A1Q5TU09_9EURO</name>
<proteinExistence type="predicted"/>
<evidence type="ECO:0000313" key="2">
    <source>
        <dbReference type="Proteomes" id="UP000186955"/>
    </source>
</evidence>
<comment type="caution">
    <text evidence="1">The sequence shown here is derived from an EMBL/GenBank/DDBJ whole genome shotgun (WGS) entry which is preliminary data.</text>
</comment>
<evidence type="ECO:0000313" key="1">
    <source>
        <dbReference type="EMBL" id="OKP03707.1"/>
    </source>
</evidence>
<dbReference type="STRING" id="1316194.A0A1Q5TU09"/>
<reference evidence="1 2" key="1">
    <citation type="submission" date="2016-10" db="EMBL/GenBank/DDBJ databases">
        <title>Genome sequence of the ascomycete fungus Penicillium subrubescens.</title>
        <authorList>
            <person name="De Vries R.P."/>
            <person name="Peng M."/>
            <person name="Dilokpimol A."/>
            <person name="Hilden K."/>
            <person name="Makela M.R."/>
            <person name="Grigoriev I."/>
            <person name="Riley R."/>
            <person name="Granchi Z."/>
        </authorList>
    </citation>
    <scope>NUCLEOTIDE SEQUENCE [LARGE SCALE GENOMIC DNA]</scope>
    <source>
        <strain evidence="1 2">CBS 132785</strain>
    </source>
</reference>
<dbReference type="PANTHER" id="PTHR11439">
    <property type="entry name" value="GAG-POL-RELATED RETROTRANSPOSON"/>
    <property type="match status" value="1"/>
</dbReference>
<dbReference type="AlphaFoldDB" id="A0A1Q5TU09"/>
<dbReference type="PANTHER" id="PTHR11439:SF440">
    <property type="entry name" value="INTEGRASE CATALYTIC DOMAIN-CONTAINING PROTEIN"/>
    <property type="match status" value="1"/>
</dbReference>